<evidence type="ECO:0000256" key="10">
    <source>
        <dbReference type="ARBA" id="ARBA00049339"/>
    </source>
</evidence>
<dbReference type="PROSITE" id="PS00178">
    <property type="entry name" value="AA_TRNA_LIGASE_I"/>
    <property type="match status" value="1"/>
</dbReference>
<dbReference type="PRINTS" id="PR01038">
    <property type="entry name" value="TRNASYNTHARG"/>
</dbReference>
<dbReference type="InterPro" id="IPR008909">
    <property type="entry name" value="DALR_anticod-bd"/>
</dbReference>
<dbReference type="SUPFAM" id="SSF47323">
    <property type="entry name" value="Anticodon-binding domain of a subclass of class I aminoacyl-tRNA synthetases"/>
    <property type="match status" value="1"/>
</dbReference>
<protein>
    <recommendedName>
        <fullName evidence="11">Arginine--tRNA ligase</fullName>
        <ecNumber evidence="11">6.1.1.19</ecNumber>
    </recommendedName>
    <alternativeName>
        <fullName evidence="11">Arginyl-tRNA synthetase</fullName>
        <shortName evidence="11">ArgRS</shortName>
    </alternativeName>
</protein>
<evidence type="ECO:0000256" key="4">
    <source>
        <dbReference type="ARBA" id="ARBA00022490"/>
    </source>
</evidence>
<dbReference type="PANTHER" id="PTHR11956:SF5">
    <property type="entry name" value="ARGININE--TRNA LIGASE, CYTOPLASMIC"/>
    <property type="match status" value="1"/>
</dbReference>
<dbReference type="InterPro" id="IPR036695">
    <property type="entry name" value="Arg-tRNA-synth_N_sf"/>
</dbReference>
<accession>A0A9E2KWJ2</accession>
<dbReference type="Gene3D" id="3.30.1360.70">
    <property type="entry name" value="Arginyl tRNA synthetase N-terminal domain"/>
    <property type="match status" value="1"/>
</dbReference>
<dbReference type="NCBIfam" id="TIGR00456">
    <property type="entry name" value="argS"/>
    <property type="match status" value="1"/>
</dbReference>
<dbReference type="Pfam" id="PF03485">
    <property type="entry name" value="Arg_tRNA_synt_N"/>
    <property type="match status" value="1"/>
</dbReference>
<dbReference type="Pfam" id="PF00750">
    <property type="entry name" value="tRNA-synt_1d"/>
    <property type="match status" value="1"/>
</dbReference>
<evidence type="ECO:0000259" key="13">
    <source>
        <dbReference type="SMART" id="SM00836"/>
    </source>
</evidence>
<evidence type="ECO:0000256" key="6">
    <source>
        <dbReference type="ARBA" id="ARBA00022741"/>
    </source>
</evidence>
<dbReference type="EMBL" id="JAHLFM010000044">
    <property type="protein sequence ID" value="MBU3831076.1"/>
    <property type="molecule type" value="Genomic_DNA"/>
</dbReference>
<keyword evidence="4 11" id="KW-0963">Cytoplasm</keyword>
<dbReference type="InterPro" id="IPR005148">
    <property type="entry name" value="Arg-tRNA-synth_N"/>
</dbReference>
<dbReference type="Gene3D" id="3.40.50.620">
    <property type="entry name" value="HUPs"/>
    <property type="match status" value="1"/>
</dbReference>
<dbReference type="FunFam" id="1.10.730.10:FF:000006">
    <property type="entry name" value="Arginyl-tRNA synthetase 2, mitochondrial"/>
    <property type="match status" value="1"/>
</dbReference>
<dbReference type="AlphaFoldDB" id="A0A9E2KWJ2"/>
<evidence type="ECO:0000313" key="15">
    <source>
        <dbReference type="EMBL" id="MBU3831076.1"/>
    </source>
</evidence>
<dbReference type="GO" id="GO:0006420">
    <property type="term" value="P:arginyl-tRNA aminoacylation"/>
    <property type="evidence" value="ECO:0007669"/>
    <property type="project" value="UniProtKB-UniRule"/>
</dbReference>
<dbReference type="SMART" id="SM01016">
    <property type="entry name" value="Arg_tRNA_synt_N"/>
    <property type="match status" value="1"/>
</dbReference>
<dbReference type="SUPFAM" id="SSF55190">
    <property type="entry name" value="Arginyl-tRNA synthetase (ArgRS), N-terminal 'additional' domain"/>
    <property type="match status" value="1"/>
</dbReference>
<evidence type="ECO:0000256" key="3">
    <source>
        <dbReference type="ARBA" id="ARBA00011245"/>
    </source>
</evidence>
<evidence type="ECO:0000256" key="9">
    <source>
        <dbReference type="ARBA" id="ARBA00023146"/>
    </source>
</evidence>
<dbReference type="InterPro" id="IPR035684">
    <property type="entry name" value="ArgRS_core"/>
</dbReference>
<keyword evidence="7 11" id="KW-0067">ATP-binding</keyword>
<evidence type="ECO:0000256" key="1">
    <source>
        <dbReference type="ARBA" id="ARBA00004496"/>
    </source>
</evidence>
<evidence type="ECO:0000259" key="14">
    <source>
        <dbReference type="SMART" id="SM01016"/>
    </source>
</evidence>
<comment type="subcellular location">
    <subcellularLocation>
        <location evidence="1 11">Cytoplasm</location>
    </subcellularLocation>
</comment>
<comment type="caution">
    <text evidence="15">The sequence shown here is derived from an EMBL/GenBank/DDBJ whole genome shotgun (WGS) entry which is preliminary data.</text>
</comment>
<proteinExistence type="inferred from homology"/>
<evidence type="ECO:0000256" key="12">
    <source>
        <dbReference type="RuleBase" id="RU363038"/>
    </source>
</evidence>
<evidence type="ECO:0000256" key="7">
    <source>
        <dbReference type="ARBA" id="ARBA00022840"/>
    </source>
</evidence>
<dbReference type="GO" id="GO:0005737">
    <property type="term" value="C:cytoplasm"/>
    <property type="evidence" value="ECO:0007669"/>
    <property type="project" value="UniProtKB-SubCell"/>
</dbReference>
<dbReference type="InterPro" id="IPR001412">
    <property type="entry name" value="aa-tRNA-synth_I_CS"/>
</dbReference>
<dbReference type="PANTHER" id="PTHR11956">
    <property type="entry name" value="ARGINYL-TRNA SYNTHETASE"/>
    <property type="match status" value="1"/>
</dbReference>
<dbReference type="Proteomes" id="UP000824247">
    <property type="component" value="Unassembled WGS sequence"/>
</dbReference>
<keyword evidence="8 11" id="KW-0648">Protein biosynthesis</keyword>
<feature type="domain" description="DALR anticodon binding" evidence="13">
    <location>
        <begin position="436"/>
        <end position="553"/>
    </location>
</feature>
<dbReference type="Pfam" id="PF05746">
    <property type="entry name" value="DALR_1"/>
    <property type="match status" value="1"/>
</dbReference>
<dbReference type="EC" id="6.1.1.19" evidence="11"/>
<organism evidence="15 16">
    <name type="scientific">Candidatus Ureaplasma intestinipullorum</name>
    <dbReference type="NCBI Taxonomy" id="2838770"/>
    <lineage>
        <taxon>Bacteria</taxon>
        <taxon>Bacillati</taxon>
        <taxon>Mycoplasmatota</taxon>
        <taxon>Mycoplasmoidales</taxon>
        <taxon>Mycoplasmoidaceae</taxon>
        <taxon>Ureaplasma</taxon>
    </lineage>
</organism>
<comment type="similarity">
    <text evidence="2 11 12">Belongs to the class-I aminoacyl-tRNA synthetase family.</text>
</comment>
<evidence type="ECO:0000256" key="11">
    <source>
        <dbReference type="HAMAP-Rule" id="MF_00123"/>
    </source>
</evidence>
<evidence type="ECO:0000256" key="8">
    <source>
        <dbReference type="ARBA" id="ARBA00022917"/>
    </source>
</evidence>
<dbReference type="InterPro" id="IPR009080">
    <property type="entry name" value="tRNAsynth_Ia_anticodon-bd"/>
</dbReference>
<sequence>MNKKIQDLIEQSLQILSYPEVKFNVEKTKSIKFGDYSSNVALMLKKIKPWGELKTPIQIAEEIASNINPKMFSKIEVVPPGFINFYLNDVITKELFDCIHSQKEKYPIFEKVDQVYNVEYVSANPTGYLHIGHARNAVFGDVLAKLLSKIGINVITEYVVNDAGNQMNILASSVLVRYKELFGQNITLPDDSYHGLEIIEVAKELKNKFNDAFLNVEINNDFIITNSDVRETIRNFSRDFLLEIIKNDLASLGVHIDIYYSEQEIHKNNLIPVTLEKLGNNVYEKDGAIWLQTTKFGDDKDRVLIKSDKTPTYFMPDIAYHDIKLNRPPKPNKLINVWGADHYSYITRMKIALKSLGYSDDVMEVISMQMVRLMKDGSEFKMSKRSGQSLTLKDLVNTLGKDVSRWFMISTSASTHIELDVDLALKQDNNNPIYYIEYAHARCFSILEKTNFSYKIGQDNFSRLTLEIEKELIGNLMNFQNIIYNAATTYEPHKIANYVYSLAKLFHSYYGLVMINDQNNIELTNQRLSLVSAVKIILENALSLLGIEAYDKM</sequence>
<keyword evidence="5 11" id="KW-0436">Ligase</keyword>
<dbReference type="GO" id="GO:0004814">
    <property type="term" value="F:arginine-tRNA ligase activity"/>
    <property type="evidence" value="ECO:0007669"/>
    <property type="project" value="UniProtKB-UniRule"/>
</dbReference>
<name>A0A9E2KWJ2_9BACT</name>
<reference evidence="15" key="2">
    <citation type="submission" date="2021-04" db="EMBL/GenBank/DDBJ databases">
        <authorList>
            <person name="Gilroy R."/>
        </authorList>
    </citation>
    <scope>NUCLEOTIDE SEQUENCE</scope>
    <source>
        <strain evidence="15">A5-1222</strain>
    </source>
</reference>
<evidence type="ECO:0000256" key="2">
    <source>
        <dbReference type="ARBA" id="ARBA00005594"/>
    </source>
</evidence>
<dbReference type="HAMAP" id="MF_00123">
    <property type="entry name" value="Arg_tRNA_synth"/>
    <property type="match status" value="1"/>
</dbReference>
<dbReference type="GO" id="GO:0005524">
    <property type="term" value="F:ATP binding"/>
    <property type="evidence" value="ECO:0007669"/>
    <property type="project" value="UniProtKB-UniRule"/>
</dbReference>
<comment type="subunit">
    <text evidence="3 11">Monomer.</text>
</comment>
<dbReference type="SMART" id="SM00836">
    <property type="entry name" value="DALR_1"/>
    <property type="match status" value="1"/>
</dbReference>
<dbReference type="InterPro" id="IPR014729">
    <property type="entry name" value="Rossmann-like_a/b/a_fold"/>
</dbReference>
<keyword evidence="9 11" id="KW-0030">Aminoacyl-tRNA synthetase</keyword>
<feature type="domain" description="Arginyl tRNA synthetase N-terminal" evidence="14">
    <location>
        <begin position="3"/>
        <end position="87"/>
    </location>
</feature>
<dbReference type="SUPFAM" id="SSF52374">
    <property type="entry name" value="Nucleotidylyl transferase"/>
    <property type="match status" value="1"/>
</dbReference>
<dbReference type="FunFam" id="3.40.50.620:FF:000062">
    <property type="entry name" value="Arginine--tRNA ligase"/>
    <property type="match status" value="1"/>
</dbReference>
<dbReference type="InterPro" id="IPR001278">
    <property type="entry name" value="Arg-tRNA-ligase"/>
</dbReference>
<dbReference type="CDD" id="cd00671">
    <property type="entry name" value="ArgRS_core"/>
    <property type="match status" value="1"/>
</dbReference>
<keyword evidence="6 11" id="KW-0547">Nucleotide-binding</keyword>
<dbReference type="Gene3D" id="1.10.730.10">
    <property type="entry name" value="Isoleucyl-tRNA Synthetase, Domain 1"/>
    <property type="match status" value="1"/>
</dbReference>
<gene>
    <name evidence="11" type="primary">argS</name>
    <name evidence="15" type="ORF">H9897_02885</name>
</gene>
<feature type="short sequence motif" description="'HIGH' region" evidence="11">
    <location>
        <begin position="123"/>
        <end position="133"/>
    </location>
</feature>
<comment type="catalytic activity">
    <reaction evidence="10 11">
        <text>tRNA(Arg) + L-arginine + ATP = L-arginyl-tRNA(Arg) + AMP + diphosphate</text>
        <dbReference type="Rhea" id="RHEA:20301"/>
        <dbReference type="Rhea" id="RHEA-COMP:9658"/>
        <dbReference type="Rhea" id="RHEA-COMP:9673"/>
        <dbReference type="ChEBI" id="CHEBI:30616"/>
        <dbReference type="ChEBI" id="CHEBI:32682"/>
        <dbReference type="ChEBI" id="CHEBI:33019"/>
        <dbReference type="ChEBI" id="CHEBI:78442"/>
        <dbReference type="ChEBI" id="CHEBI:78513"/>
        <dbReference type="ChEBI" id="CHEBI:456215"/>
        <dbReference type="EC" id="6.1.1.19"/>
    </reaction>
</comment>
<evidence type="ECO:0000313" key="16">
    <source>
        <dbReference type="Proteomes" id="UP000824247"/>
    </source>
</evidence>
<reference evidence="15" key="1">
    <citation type="journal article" date="2021" name="PeerJ">
        <title>Extensive microbial diversity within the chicken gut microbiome revealed by metagenomics and culture.</title>
        <authorList>
            <person name="Gilroy R."/>
            <person name="Ravi A."/>
            <person name="Getino M."/>
            <person name="Pursley I."/>
            <person name="Horton D.L."/>
            <person name="Alikhan N.F."/>
            <person name="Baker D."/>
            <person name="Gharbi K."/>
            <person name="Hall N."/>
            <person name="Watson M."/>
            <person name="Adriaenssens E.M."/>
            <person name="Foster-Nyarko E."/>
            <person name="Jarju S."/>
            <person name="Secka A."/>
            <person name="Antonio M."/>
            <person name="Oren A."/>
            <person name="Chaudhuri R.R."/>
            <person name="La Ragione R."/>
            <person name="Hildebrand F."/>
            <person name="Pallen M.J."/>
        </authorList>
    </citation>
    <scope>NUCLEOTIDE SEQUENCE</scope>
    <source>
        <strain evidence="15">A5-1222</strain>
    </source>
</reference>
<evidence type="ECO:0000256" key="5">
    <source>
        <dbReference type="ARBA" id="ARBA00022598"/>
    </source>
</evidence>